<keyword evidence="5 7" id="KW-1133">Transmembrane helix</keyword>
<accession>A0A4Z0BIH2</accession>
<feature type="transmembrane region" description="Helical" evidence="7">
    <location>
        <begin position="264"/>
        <end position="285"/>
    </location>
</feature>
<dbReference type="SUPFAM" id="SSF103473">
    <property type="entry name" value="MFS general substrate transporter"/>
    <property type="match status" value="1"/>
</dbReference>
<dbReference type="Gene3D" id="1.20.1250.20">
    <property type="entry name" value="MFS general substrate transporter like domains"/>
    <property type="match status" value="1"/>
</dbReference>
<feature type="transmembrane region" description="Helical" evidence="7">
    <location>
        <begin position="222"/>
        <end position="243"/>
    </location>
</feature>
<evidence type="ECO:0000256" key="1">
    <source>
        <dbReference type="ARBA" id="ARBA00004651"/>
    </source>
</evidence>
<dbReference type="GO" id="GO:0005886">
    <property type="term" value="C:plasma membrane"/>
    <property type="evidence" value="ECO:0007669"/>
    <property type="project" value="UniProtKB-SubCell"/>
</dbReference>
<feature type="transmembrane region" description="Helical" evidence="7">
    <location>
        <begin position="193"/>
        <end position="210"/>
    </location>
</feature>
<evidence type="ECO:0000256" key="5">
    <source>
        <dbReference type="ARBA" id="ARBA00022989"/>
    </source>
</evidence>
<keyword evidence="10" id="KW-1185">Reference proteome</keyword>
<keyword evidence="6 7" id="KW-0472">Membrane</keyword>
<comment type="subcellular location">
    <subcellularLocation>
        <location evidence="1">Cell membrane</location>
        <topology evidence="1">Multi-pass membrane protein</topology>
    </subcellularLocation>
</comment>
<dbReference type="InterPro" id="IPR011701">
    <property type="entry name" value="MFS"/>
</dbReference>
<keyword evidence="2" id="KW-0813">Transport</keyword>
<gene>
    <name evidence="9" type="ORF">EZ216_15615</name>
</gene>
<reference evidence="9 10" key="1">
    <citation type="submission" date="2019-03" db="EMBL/GenBank/DDBJ databases">
        <title>Ramlibacter sp. 18x22-1, whole genome shotgun sequence.</title>
        <authorList>
            <person name="Zhang X."/>
            <person name="Feng G."/>
            <person name="Zhu H."/>
        </authorList>
    </citation>
    <scope>NUCLEOTIDE SEQUENCE [LARGE SCALE GENOMIC DNA]</scope>
    <source>
        <strain evidence="9 10">18x22-1</strain>
    </source>
</reference>
<feature type="transmembrane region" description="Helical" evidence="7">
    <location>
        <begin position="359"/>
        <end position="382"/>
    </location>
</feature>
<dbReference type="EMBL" id="SMLK01000005">
    <property type="protein sequence ID" value="TFY99126.1"/>
    <property type="molecule type" value="Genomic_DNA"/>
</dbReference>
<keyword evidence="3" id="KW-1003">Cell membrane</keyword>
<feature type="transmembrane region" description="Helical" evidence="7">
    <location>
        <begin position="31"/>
        <end position="56"/>
    </location>
</feature>
<sequence length="391" mass="40022">MVVLGGVAAAVHVGKLPPALPLLQAELGLSLVQAGFLLSLVQFAGMALGLVCGLAADAVGLKRTMVAGLLLAGGASVLGGFAHGAAPLLALRAVEGLGFLLASMPAPALIRRLVPPQRMSAMLGVWGAYMPFATALALLCGPAWMAWAGWPAWWWLLGGVSLAMGLWLARALPPDPRMASSVSSWRARILRTVTARGPWLVALAFGVYSAQWLSVIGFLPSIYRAAGIAPGTAAIATALAAAVNMTGNMASGRLLQRGVPAARLLAIGFVTMGVGSTLAFAEVLPMQGTGALARFAAVLAFSSVGGVIPGTLFSLAVRFAPDETTVSTTVGWMQQWSAFGQFSGPPLVAWVAARTGGWQWSWTVTGACALAGLLLAWGCSALTPRGAAARS</sequence>
<dbReference type="Proteomes" id="UP000297839">
    <property type="component" value="Unassembled WGS sequence"/>
</dbReference>
<evidence type="ECO:0000313" key="10">
    <source>
        <dbReference type="Proteomes" id="UP000297839"/>
    </source>
</evidence>
<evidence type="ECO:0000256" key="7">
    <source>
        <dbReference type="SAM" id="Phobius"/>
    </source>
</evidence>
<organism evidence="9 10">
    <name type="scientific">Ramlibacter humi</name>
    <dbReference type="NCBI Taxonomy" id="2530451"/>
    <lineage>
        <taxon>Bacteria</taxon>
        <taxon>Pseudomonadati</taxon>
        <taxon>Pseudomonadota</taxon>
        <taxon>Betaproteobacteria</taxon>
        <taxon>Burkholderiales</taxon>
        <taxon>Comamonadaceae</taxon>
        <taxon>Ramlibacter</taxon>
    </lineage>
</organism>
<protein>
    <submittedName>
        <fullName evidence="9">MFS transporter</fullName>
    </submittedName>
</protein>
<evidence type="ECO:0000256" key="2">
    <source>
        <dbReference type="ARBA" id="ARBA00022448"/>
    </source>
</evidence>
<dbReference type="CDD" id="cd06174">
    <property type="entry name" value="MFS"/>
    <property type="match status" value="1"/>
</dbReference>
<evidence type="ECO:0000256" key="4">
    <source>
        <dbReference type="ARBA" id="ARBA00022692"/>
    </source>
</evidence>
<evidence type="ECO:0000256" key="6">
    <source>
        <dbReference type="ARBA" id="ARBA00023136"/>
    </source>
</evidence>
<dbReference type="PANTHER" id="PTHR42718">
    <property type="entry name" value="MAJOR FACILITATOR SUPERFAMILY MULTIDRUG TRANSPORTER MFSC"/>
    <property type="match status" value="1"/>
</dbReference>
<dbReference type="OrthoDB" id="6368326at2"/>
<feature type="transmembrane region" description="Helical" evidence="7">
    <location>
        <begin position="153"/>
        <end position="172"/>
    </location>
</feature>
<dbReference type="InterPro" id="IPR036259">
    <property type="entry name" value="MFS_trans_sf"/>
</dbReference>
<feature type="domain" description="Major facilitator superfamily (MFS) profile" evidence="8">
    <location>
        <begin position="1"/>
        <end position="384"/>
    </location>
</feature>
<evidence type="ECO:0000259" key="8">
    <source>
        <dbReference type="PROSITE" id="PS50850"/>
    </source>
</evidence>
<name>A0A4Z0BIH2_9BURK</name>
<evidence type="ECO:0000256" key="3">
    <source>
        <dbReference type="ARBA" id="ARBA00022475"/>
    </source>
</evidence>
<dbReference type="AlphaFoldDB" id="A0A4Z0BIH2"/>
<dbReference type="PANTHER" id="PTHR42718:SF46">
    <property type="entry name" value="BLR6921 PROTEIN"/>
    <property type="match status" value="1"/>
</dbReference>
<evidence type="ECO:0000313" key="9">
    <source>
        <dbReference type="EMBL" id="TFY99126.1"/>
    </source>
</evidence>
<proteinExistence type="predicted"/>
<feature type="transmembrane region" description="Helical" evidence="7">
    <location>
        <begin position="96"/>
        <end position="114"/>
    </location>
</feature>
<comment type="caution">
    <text evidence="9">The sequence shown here is derived from an EMBL/GenBank/DDBJ whole genome shotgun (WGS) entry which is preliminary data.</text>
</comment>
<feature type="transmembrane region" description="Helical" evidence="7">
    <location>
        <begin position="291"/>
        <end position="315"/>
    </location>
</feature>
<dbReference type="PROSITE" id="PS50850">
    <property type="entry name" value="MFS"/>
    <property type="match status" value="1"/>
</dbReference>
<dbReference type="InterPro" id="IPR020846">
    <property type="entry name" value="MFS_dom"/>
</dbReference>
<dbReference type="Pfam" id="PF07690">
    <property type="entry name" value="MFS_1"/>
    <property type="match status" value="1"/>
</dbReference>
<dbReference type="GO" id="GO:0022857">
    <property type="term" value="F:transmembrane transporter activity"/>
    <property type="evidence" value="ECO:0007669"/>
    <property type="project" value="InterPro"/>
</dbReference>
<keyword evidence="4 7" id="KW-0812">Transmembrane</keyword>
<feature type="transmembrane region" description="Helical" evidence="7">
    <location>
        <begin position="68"/>
        <end position="90"/>
    </location>
</feature>
<feature type="transmembrane region" description="Helical" evidence="7">
    <location>
        <begin position="126"/>
        <end position="147"/>
    </location>
</feature>
<feature type="transmembrane region" description="Helical" evidence="7">
    <location>
        <begin position="336"/>
        <end position="353"/>
    </location>
</feature>